<dbReference type="InterPro" id="IPR013656">
    <property type="entry name" value="PAS_4"/>
</dbReference>
<dbReference type="InterPro" id="IPR025943">
    <property type="entry name" value="Sigma_54_int_dom_ATP-bd_2"/>
</dbReference>
<dbReference type="Gene3D" id="3.30.450.20">
    <property type="entry name" value="PAS domain"/>
    <property type="match status" value="1"/>
</dbReference>
<dbReference type="GO" id="GO:0005524">
    <property type="term" value="F:ATP binding"/>
    <property type="evidence" value="ECO:0007669"/>
    <property type="project" value="UniProtKB-KW"/>
</dbReference>
<dbReference type="InterPro" id="IPR025662">
    <property type="entry name" value="Sigma_54_int_dom_ATP-bd_1"/>
</dbReference>
<organism evidence="7">
    <name type="scientific">uncultured Desulfobacterium sp</name>
    <dbReference type="NCBI Taxonomy" id="201089"/>
    <lineage>
        <taxon>Bacteria</taxon>
        <taxon>Pseudomonadati</taxon>
        <taxon>Thermodesulfobacteriota</taxon>
        <taxon>Desulfobacteria</taxon>
        <taxon>Desulfobacterales</taxon>
        <taxon>Desulfobacteriaceae</taxon>
        <taxon>Desulfobacterium</taxon>
        <taxon>environmental samples</taxon>
    </lineage>
</organism>
<keyword evidence="1" id="KW-0547">Nucleotide-binding</keyword>
<dbReference type="InterPro" id="IPR002078">
    <property type="entry name" value="Sigma_54_int"/>
</dbReference>
<feature type="domain" description="Sigma-54 factor interaction" evidence="5">
    <location>
        <begin position="158"/>
        <end position="386"/>
    </location>
</feature>
<dbReference type="InterPro" id="IPR027417">
    <property type="entry name" value="P-loop_NTPase"/>
</dbReference>
<dbReference type="InterPro" id="IPR002197">
    <property type="entry name" value="HTH_Fis"/>
</dbReference>
<dbReference type="InterPro" id="IPR058031">
    <property type="entry name" value="AAA_lid_NorR"/>
</dbReference>
<dbReference type="PROSITE" id="PS00675">
    <property type="entry name" value="SIGMA54_INTERACT_1"/>
    <property type="match status" value="1"/>
</dbReference>
<dbReference type="PROSITE" id="PS50045">
    <property type="entry name" value="SIGMA54_INTERACT_4"/>
    <property type="match status" value="1"/>
</dbReference>
<evidence type="ECO:0000259" key="5">
    <source>
        <dbReference type="PROSITE" id="PS50045"/>
    </source>
</evidence>
<evidence type="ECO:0000313" key="7">
    <source>
        <dbReference type="EMBL" id="SPD72083.1"/>
    </source>
</evidence>
<dbReference type="Gene3D" id="3.40.50.300">
    <property type="entry name" value="P-loop containing nucleotide triphosphate hydrolases"/>
    <property type="match status" value="1"/>
</dbReference>
<dbReference type="AlphaFoldDB" id="A0A445MRJ9"/>
<dbReference type="PROSITE" id="PS50112">
    <property type="entry name" value="PAS"/>
    <property type="match status" value="1"/>
</dbReference>
<accession>A0A445MRJ9</accession>
<reference evidence="7" key="1">
    <citation type="submission" date="2018-01" db="EMBL/GenBank/DDBJ databases">
        <authorList>
            <person name="Regsiter A."/>
            <person name="William W."/>
        </authorList>
    </citation>
    <scope>NUCLEOTIDE SEQUENCE</scope>
    <source>
        <strain evidence="7">TRIP AH-1</strain>
    </source>
</reference>
<dbReference type="Pfam" id="PF25601">
    <property type="entry name" value="AAA_lid_14"/>
    <property type="match status" value="1"/>
</dbReference>
<evidence type="ECO:0000256" key="3">
    <source>
        <dbReference type="ARBA" id="ARBA00023015"/>
    </source>
</evidence>
<keyword evidence="2" id="KW-0067">ATP-binding</keyword>
<dbReference type="InterPro" id="IPR003593">
    <property type="entry name" value="AAA+_ATPase"/>
</dbReference>
<protein>
    <submittedName>
        <fullName evidence="7">Sigma-54 interaction domain protein</fullName>
    </submittedName>
</protein>
<dbReference type="SMART" id="SM00382">
    <property type="entry name" value="AAA"/>
    <property type="match status" value="1"/>
</dbReference>
<dbReference type="GO" id="GO:0043565">
    <property type="term" value="F:sequence-specific DNA binding"/>
    <property type="evidence" value="ECO:0007669"/>
    <property type="project" value="InterPro"/>
</dbReference>
<feature type="domain" description="PAS" evidence="6">
    <location>
        <begin position="10"/>
        <end position="55"/>
    </location>
</feature>
<dbReference type="SUPFAM" id="SSF55785">
    <property type="entry name" value="PYP-like sensor domain (PAS domain)"/>
    <property type="match status" value="1"/>
</dbReference>
<dbReference type="Pfam" id="PF02954">
    <property type="entry name" value="HTH_8"/>
    <property type="match status" value="1"/>
</dbReference>
<dbReference type="Gene3D" id="1.10.8.60">
    <property type="match status" value="1"/>
</dbReference>
<dbReference type="InterPro" id="IPR000014">
    <property type="entry name" value="PAS"/>
</dbReference>
<evidence type="ECO:0000256" key="4">
    <source>
        <dbReference type="ARBA" id="ARBA00023163"/>
    </source>
</evidence>
<proteinExistence type="predicted"/>
<dbReference type="SUPFAM" id="SSF46689">
    <property type="entry name" value="Homeodomain-like"/>
    <property type="match status" value="1"/>
</dbReference>
<dbReference type="CDD" id="cd00009">
    <property type="entry name" value="AAA"/>
    <property type="match status" value="1"/>
</dbReference>
<name>A0A445MRJ9_9BACT</name>
<dbReference type="PANTHER" id="PTHR32071">
    <property type="entry name" value="TRANSCRIPTIONAL REGULATORY PROTEIN"/>
    <property type="match status" value="1"/>
</dbReference>
<dbReference type="EMBL" id="OJIN01000019">
    <property type="protein sequence ID" value="SPD72083.1"/>
    <property type="molecule type" value="Genomic_DNA"/>
</dbReference>
<gene>
    <name evidence="7" type="ORF">PITCH_A1150118</name>
</gene>
<dbReference type="Pfam" id="PF00158">
    <property type="entry name" value="Sigma54_activat"/>
    <property type="match status" value="1"/>
</dbReference>
<dbReference type="Pfam" id="PF08448">
    <property type="entry name" value="PAS_4"/>
    <property type="match status" value="1"/>
</dbReference>
<dbReference type="FunFam" id="3.40.50.300:FF:000006">
    <property type="entry name" value="DNA-binding transcriptional regulator NtrC"/>
    <property type="match status" value="1"/>
</dbReference>
<dbReference type="SUPFAM" id="SSF52540">
    <property type="entry name" value="P-loop containing nucleoside triphosphate hydrolases"/>
    <property type="match status" value="1"/>
</dbReference>
<evidence type="ECO:0000256" key="1">
    <source>
        <dbReference type="ARBA" id="ARBA00022741"/>
    </source>
</evidence>
<dbReference type="Gene3D" id="1.10.10.60">
    <property type="entry name" value="Homeodomain-like"/>
    <property type="match status" value="1"/>
</dbReference>
<dbReference type="InterPro" id="IPR035965">
    <property type="entry name" value="PAS-like_dom_sf"/>
</dbReference>
<sequence>MGPVLEILKQEGFLKNLFETIPWGVLIVDGERRVQAVNDVLERVLGVSASEVIDKRAGGALSCIHALKTPEGCGYAEECQVCRIRATALEAIDGKRIHRNEANVQLLINGKRRDLKLQLSAAPFEHEGKRMAIVILEDITELHELKRRLKTEQSFKGIIGHDANMLDLFETIREVSDVNVPVLILGESGTGKELVAAAIHNEGSRANKPFVPVNCGALPEGLLESELFGHVKGAFTGALRDKKGRFELADGGTLFLDEVADLSKVVQAKLLRVLQEGKFERVGDEKTISVDVRLISAANRDLKREVELGNFRDDLYYRINVVPIHLPPLRERRNDIPLLVEHFIGMAAKEGQKTAGISSDALAVMMDYPWPGNVRELQSTIRFALVKARGRMIRPEHLPAEVENFNGGRPASGHARKLDAKRVLEALNKAGGNKAKAARLLTVGRATLYRFLADNPEVADG</sequence>
<dbReference type="PROSITE" id="PS00676">
    <property type="entry name" value="SIGMA54_INTERACT_2"/>
    <property type="match status" value="1"/>
</dbReference>
<keyword evidence="3" id="KW-0805">Transcription regulation</keyword>
<dbReference type="GO" id="GO:0006355">
    <property type="term" value="P:regulation of DNA-templated transcription"/>
    <property type="evidence" value="ECO:0007669"/>
    <property type="project" value="InterPro"/>
</dbReference>
<keyword evidence="4" id="KW-0804">Transcription</keyword>
<evidence type="ECO:0000256" key="2">
    <source>
        <dbReference type="ARBA" id="ARBA00022840"/>
    </source>
</evidence>
<dbReference type="InterPro" id="IPR009057">
    <property type="entry name" value="Homeodomain-like_sf"/>
</dbReference>
<evidence type="ECO:0000259" key="6">
    <source>
        <dbReference type="PROSITE" id="PS50112"/>
    </source>
</evidence>